<gene>
    <name evidence="4" type="ORF">H9712_08625</name>
</gene>
<feature type="domain" description="G5" evidence="2">
    <location>
        <begin position="279"/>
        <end position="359"/>
    </location>
</feature>
<dbReference type="SUPFAM" id="SSF51261">
    <property type="entry name" value="Duplicated hybrid motif"/>
    <property type="match status" value="1"/>
</dbReference>
<protein>
    <submittedName>
        <fullName evidence="4">M23 family metallopeptidase</fullName>
    </submittedName>
</protein>
<dbReference type="EMBL" id="DWXO01000081">
    <property type="protein sequence ID" value="HJB81037.1"/>
    <property type="molecule type" value="Genomic_DNA"/>
</dbReference>
<dbReference type="Gene3D" id="2.70.70.10">
    <property type="entry name" value="Glucose Permease (Domain IIA)"/>
    <property type="match status" value="1"/>
</dbReference>
<dbReference type="Gene3D" id="3.10.350.10">
    <property type="entry name" value="LysM domain"/>
    <property type="match status" value="1"/>
</dbReference>
<dbReference type="PANTHER" id="PTHR21666">
    <property type="entry name" value="PEPTIDASE-RELATED"/>
    <property type="match status" value="1"/>
</dbReference>
<dbReference type="InterPro" id="IPR016047">
    <property type="entry name" value="M23ase_b-sheet_dom"/>
</dbReference>
<proteinExistence type="predicted"/>
<dbReference type="InterPro" id="IPR036779">
    <property type="entry name" value="LysM_dom_sf"/>
</dbReference>
<keyword evidence="1" id="KW-0732">Signal</keyword>
<feature type="domain" description="LysM" evidence="3">
    <location>
        <begin position="228"/>
        <end position="272"/>
    </location>
</feature>
<evidence type="ECO:0000313" key="5">
    <source>
        <dbReference type="Proteomes" id="UP000823921"/>
    </source>
</evidence>
<dbReference type="Pfam" id="PF01476">
    <property type="entry name" value="LysM"/>
    <property type="match status" value="1"/>
</dbReference>
<reference evidence="4" key="1">
    <citation type="journal article" date="2021" name="PeerJ">
        <title>Extensive microbial diversity within the chicken gut microbiome revealed by metagenomics and culture.</title>
        <authorList>
            <person name="Gilroy R."/>
            <person name="Ravi A."/>
            <person name="Getino M."/>
            <person name="Pursley I."/>
            <person name="Horton D.L."/>
            <person name="Alikhan N.F."/>
            <person name="Baker D."/>
            <person name="Gharbi K."/>
            <person name="Hall N."/>
            <person name="Watson M."/>
            <person name="Adriaenssens E.M."/>
            <person name="Foster-Nyarko E."/>
            <person name="Jarju S."/>
            <person name="Secka A."/>
            <person name="Antonio M."/>
            <person name="Oren A."/>
            <person name="Chaudhuri R.R."/>
            <person name="La Ragione R."/>
            <person name="Hildebrand F."/>
            <person name="Pallen M.J."/>
        </authorList>
    </citation>
    <scope>NUCLEOTIDE SEQUENCE</scope>
    <source>
        <strain evidence="4">CHK192-8294</strain>
    </source>
</reference>
<evidence type="ECO:0000256" key="1">
    <source>
        <dbReference type="ARBA" id="ARBA00022729"/>
    </source>
</evidence>
<dbReference type="SUPFAM" id="SSF54106">
    <property type="entry name" value="LysM domain"/>
    <property type="match status" value="1"/>
</dbReference>
<dbReference type="PROSITE" id="PS51109">
    <property type="entry name" value="G5"/>
    <property type="match status" value="1"/>
</dbReference>
<dbReference type="InterPro" id="IPR050570">
    <property type="entry name" value="Cell_wall_metabolism_enzyme"/>
</dbReference>
<organism evidence="4 5">
    <name type="scientific">Candidatus Flavonifractor intestinigallinarum</name>
    <dbReference type="NCBI Taxonomy" id="2838586"/>
    <lineage>
        <taxon>Bacteria</taxon>
        <taxon>Bacillati</taxon>
        <taxon>Bacillota</taxon>
        <taxon>Clostridia</taxon>
        <taxon>Eubacteriales</taxon>
        <taxon>Oscillospiraceae</taxon>
        <taxon>Flavonifractor</taxon>
    </lineage>
</organism>
<dbReference type="Gene3D" id="2.20.230.10">
    <property type="entry name" value="Resuscitation-promoting factor rpfb"/>
    <property type="match status" value="1"/>
</dbReference>
<dbReference type="Pfam" id="PF07501">
    <property type="entry name" value="G5"/>
    <property type="match status" value="1"/>
</dbReference>
<dbReference type="Proteomes" id="UP000823921">
    <property type="component" value="Unassembled WGS sequence"/>
</dbReference>
<sequence>MDEILHIPQERETESLPARLRAKAQAASTALRAGVVRFQHWSDAATAGGCRIVSPFHFLAVAAVVGVAAVVTSVYTPAYVVEMNGVALGTVTSPQVFEDAVDRVEARATKILGYDYTLDGEISYSFALTEPENITPTAEFETYLFDQIGDVMKNYVLTVNSQFIGAAQDQETLNAVLEQVKAPYVNENTISAEFTSGVYITHEYTASDVNQDTDAMLAALTANQNGQTTYEVQQGDTFVDIAVANGMTLSELEALNPDVDSSRIYIGQIVNVKEEIPFLSVKTVDHVTYTEEIACPVVEVEDDSMYQGESRVLDAGTPGEQVVTADVAYLNGVEQERTVLSTEVTREATNKVIAVGTKVRPSWLPTGTYIWPVYGNITSSFGYRSIFGSYSYHSGLDIATSYGTTIKASDGGTVVWSGTGTGSYWSYGNYVVIDHGNGVRTLYAHCSSLLVSTGDKVYQGQPIARVGSTGRSTGNHCHFEVQINGTAVNPLAYLG</sequence>
<comment type="caution">
    <text evidence="4">The sequence shown here is derived from an EMBL/GenBank/DDBJ whole genome shotgun (WGS) entry which is preliminary data.</text>
</comment>
<dbReference type="InterPro" id="IPR011055">
    <property type="entry name" value="Dup_hybrid_motif"/>
</dbReference>
<accession>A0A9D2MMN8</accession>
<reference evidence="4" key="2">
    <citation type="submission" date="2021-04" db="EMBL/GenBank/DDBJ databases">
        <authorList>
            <person name="Gilroy R."/>
        </authorList>
    </citation>
    <scope>NUCLEOTIDE SEQUENCE</scope>
    <source>
        <strain evidence="4">CHK192-8294</strain>
    </source>
</reference>
<dbReference type="PROSITE" id="PS51782">
    <property type="entry name" value="LYSM"/>
    <property type="match status" value="1"/>
</dbReference>
<dbReference type="SMART" id="SM01208">
    <property type="entry name" value="G5"/>
    <property type="match status" value="1"/>
</dbReference>
<dbReference type="Pfam" id="PF01551">
    <property type="entry name" value="Peptidase_M23"/>
    <property type="match status" value="1"/>
</dbReference>
<dbReference type="CDD" id="cd00118">
    <property type="entry name" value="LysM"/>
    <property type="match status" value="1"/>
</dbReference>
<evidence type="ECO:0000259" key="2">
    <source>
        <dbReference type="PROSITE" id="PS51109"/>
    </source>
</evidence>
<dbReference type="SMART" id="SM00257">
    <property type="entry name" value="LysM"/>
    <property type="match status" value="1"/>
</dbReference>
<dbReference type="AlphaFoldDB" id="A0A9D2MMN8"/>
<dbReference type="GO" id="GO:0004222">
    <property type="term" value="F:metalloendopeptidase activity"/>
    <property type="evidence" value="ECO:0007669"/>
    <property type="project" value="TreeGrafter"/>
</dbReference>
<evidence type="ECO:0000313" key="4">
    <source>
        <dbReference type="EMBL" id="HJB81037.1"/>
    </source>
</evidence>
<dbReference type="InterPro" id="IPR011098">
    <property type="entry name" value="G5_dom"/>
</dbReference>
<dbReference type="InterPro" id="IPR018392">
    <property type="entry name" value="LysM"/>
</dbReference>
<name>A0A9D2MMN8_9FIRM</name>
<dbReference type="CDD" id="cd12797">
    <property type="entry name" value="M23_peptidase"/>
    <property type="match status" value="1"/>
</dbReference>
<dbReference type="PANTHER" id="PTHR21666:SF270">
    <property type="entry name" value="MUREIN HYDROLASE ACTIVATOR ENVC"/>
    <property type="match status" value="1"/>
</dbReference>
<evidence type="ECO:0000259" key="3">
    <source>
        <dbReference type="PROSITE" id="PS51782"/>
    </source>
</evidence>